<evidence type="ECO:0000313" key="2">
    <source>
        <dbReference type="EMBL" id="KAK4088948.1"/>
    </source>
</evidence>
<organism evidence="2 3">
    <name type="scientific">Purpureocillium lilacinum</name>
    <name type="common">Paecilomyces lilacinus</name>
    <dbReference type="NCBI Taxonomy" id="33203"/>
    <lineage>
        <taxon>Eukaryota</taxon>
        <taxon>Fungi</taxon>
        <taxon>Dikarya</taxon>
        <taxon>Ascomycota</taxon>
        <taxon>Pezizomycotina</taxon>
        <taxon>Sordariomycetes</taxon>
        <taxon>Hypocreomycetidae</taxon>
        <taxon>Hypocreales</taxon>
        <taxon>Ophiocordycipitaceae</taxon>
        <taxon>Purpureocillium</taxon>
    </lineage>
</organism>
<keyword evidence="3" id="KW-1185">Reference proteome</keyword>
<comment type="caution">
    <text evidence="2">The sequence shown here is derived from an EMBL/GenBank/DDBJ whole genome shotgun (WGS) entry which is preliminary data.</text>
</comment>
<evidence type="ECO:0000313" key="3">
    <source>
        <dbReference type="Proteomes" id="UP001287286"/>
    </source>
</evidence>
<sequence length="191" mass="20236">MHMMRRAGVACTATCHAAPAHATSGGARPPPVWSRLLRWTRPHPASDGARDCVCVFTPSRAASKQAQCPDEQGRAPMTVDSPKSRRPRAVSLVSLRLLVPSPDLSIRPCCSIALSRESRLGAARWGRGSGCGDADTGRGSAFSLLLVPDDAWHSDPVPAGTADAGIWQPDGERTRCGLKGGDIRVTCEMCP</sequence>
<dbReference type="Proteomes" id="UP001287286">
    <property type="component" value="Unassembled WGS sequence"/>
</dbReference>
<feature type="region of interest" description="Disordered" evidence="1">
    <location>
        <begin position="65"/>
        <end position="85"/>
    </location>
</feature>
<gene>
    <name evidence="2" type="ORF">Purlil1_6801</name>
</gene>
<name>A0ABR0BXX6_PURLI</name>
<evidence type="ECO:0000256" key="1">
    <source>
        <dbReference type="SAM" id="MobiDB-lite"/>
    </source>
</evidence>
<reference evidence="2 3" key="1">
    <citation type="journal article" date="2024" name="Microbiol. Resour. Announc.">
        <title>Genome annotations for the ascomycete fungi Trichoderma harzianum, Trichoderma aggressivum, and Purpureocillium lilacinum.</title>
        <authorList>
            <person name="Beijen E.P.W."/>
            <person name="Ohm R.A."/>
        </authorList>
    </citation>
    <scope>NUCLEOTIDE SEQUENCE [LARGE SCALE GENOMIC DNA]</scope>
    <source>
        <strain evidence="2 3">CBS 150709</strain>
    </source>
</reference>
<protein>
    <submittedName>
        <fullName evidence="2">Uncharacterized protein</fullName>
    </submittedName>
</protein>
<dbReference type="EMBL" id="JAWRVI010000022">
    <property type="protein sequence ID" value="KAK4088948.1"/>
    <property type="molecule type" value="Genomic_DNA"/>
</dbReference>
<proteinExistence type="predicted"/>
<accession>A0ABR0BXX6</accession>